<evidence type="ECO:0000256" key="1">
    <source>
        <dbReference type="SAM" id="MobiDB-lite"/>
    </source>
</evidence>
<dbReference type="EMBL" id="MN739670">
    <property type="protein sequence ID" value="QHT19923.1"/>
    <property type="molecule type" value="Genomic_DNA"/>
</dbReference>
<dbReference type="AlphaFoldDB" id="A0A6C0DUK1"/>
<evidence type="ECO:0000313" key="2">
    <source>
        <dbReference type="EMBL" id="QHT19923.1"/>
    </source>
</evidence>
<feature type="region of interest" description="Disordered" evidence="1">
    <location>
        <begin position="1"/>
        <end position="21"/>
    </location>
</feature>
<sequence>MDFIESSSASTTSSTKEEKKPEVKLVDIEITNENVALNVLVSFLSMAQRRGAFGIDESAKIWECVQKFQKK</sequence>
<feature type="compositionally biased region" description="Low complexity" evidence="1">
    <location>
        <begin position="1"/>
        <end position="14"/>
    </location>
</feature>
<protein>
    <submittedName>
        <fullName evidence="2">Uncharacterized protein</fullName>
    </submittedName>
</protein>
<name>A0A6C0DUK1_9ZZZZ</name>
<organism evidence="2">
    <name type="scientific">viral metagenome</name>
    <dbReference type="NCBI Taxonomy" id="1070528"/>
    <lineage>
        <taxon>unclassified sequences</taxon>
        <taxon>metagenomes</taxon>
        <taxon>organismal metagenomes</taxon>
    </lineage>
</organism>
<accession>A0A6C0DUK1</accession>
<proteinExistence type="predicted"/>
<reference evidence="2" key="1">
    <citation type="journal article" date="2020" name="Nature">
        <title>Giant virus diversity and host interactions through global metagenomics.</title>
        <authorList>
            <person name="Schulz F."/>
            <person name="Roux S."/>
            <person name="Paez-Espino D."/>
            <person name="Jungbluth S."/>
            <person name="Walsh D.A."/>
            <person name="Denef V.J."/>
            <person name="McMahon K.D."/>
            <person name="Konstantinidis K.T."/>
            <person name="Eloe-Fadrosh E.A."/>
            <person name="Kyrpides N.C."/>
            <person name="Woyke T."/>
        </authorList>
    </citation>
    <scope>NUCLEOTIDE SEQUENCE</scope>
    <source>
        <strain evidence="2">GVMAG-M-3300023174-5</strain>
    </source>
</reference>